<comment type="caution">
    <text evidence="4">The sequence shown here is derived from an EMBL/GenBank/DDBJ whole genome shotgun (WGS) entry which is preliminary data.</text>
</comment>
<evidence type="ECO:0000259" key="3">
    <source>
        <dbReference type="Pfam" id="PF13439"/>
    </source>
</evidence>
<dbReference type="InterPro" id="IPR028098">
    <property type="entry name" value="Glyco_trans_4-like_N"/>
</dbReference>
<dbReference type="CDD" id="cd03809">
    <property type="entry name" value="GT4_MtfB-like"/>
    <property type="match status" value="1"/>
</dbReference>
<evidence type="ECO:0000256" key="1">
    <source>
        <dbReference type="ARBA" id="ARBA00022679"/>
    </source>
</evidence>
<evidence type="ECO:0008006" key="6">
    <source>
        <dbReference type="Google" id="ProtNLM"/>
    </source>
</evidence>
<proteinExistence type="predicted"/>
<dbReference type="Pfam" id="PF00534">
    <property type="entry name" value="Glycos_transf_1"/>
    <property type="match status" value="1"/>
</dbReference>
<feature type="domain" description="Glycosyltransferase subfamily 4-like N-terminal" evidence="3">
    <location>
        <begin position="124"/>
        <end position="183"/>
    </location>
</feature>
<dbReference type="PANTHER" id="PTHR46401:SF2">
    <property type="entry name" value="GLYCOSYLTRANSFERASE WBBK-RELATED"/>
    <property type="match status" value="1"/>
</dbReference>
<feature type="domain" description="Glycosyl transferase family 1" evidence="2">
    <location>
        <begin position="206"/>
        <end position="358"/>
    </location>
</feature>
<sequence>MIIGIDANWLIYENAGIGKYSYFLIREILRQDKKNRYVLFANFIRHYKKRRQILLDLIKESKNKKCEIYISKIPSAWRDALSQTNVPIQWIYRKKVDLYFSSYFSGIFNNGFNKQIVVIYDLVFVHHWEHAGKKLSAYYLKRSIDAVEHCQKIIAISRSTQNDIEQSLGVDESKITIAYPGVDRGLFKKQAQAKCQIILDKYHIVKPYLLSVCTLEPRKNLESLLVACELLPHSFRNKYQLVLVGKSGWNNESLLNKINNFVNDEFIVITGYVPDQDLSYLYSGAKVFVYPSVYEGFGMPPLEAMACGCPVIVSNKSSLPEVVGKAGILVEPTPTAISSAIIHILENNELAIKLSKKGILQAKKFIWKISAQKIIKEFGRLK</sequence>
<organism evidence="4 5">
    <name type="scientific">Candidatus Berkelbacteria bacterium CG03_land_8_20_14_0_80_40_36</name>
    <dbReference type="NCBI Taxonomy" id="1974509"/>
    <lineage>
        <taxon>Bacteria</taxon>
        <taxon>Candidatus Berkelbacteria</taxon>
    </lineage>
</organism>
<accession>A0A2M7CJ63</accession>
<name>A0A2M7CJ63_9BACT</name>
<dbReference type="GO" id="GO:0016757">
    <property type="term" value="F:glycosyltransferase activity"/>
    <property type="evidence" value="ECO:0007669"/>
    <property type="project" value="InterPro"/>
</dbReference>
<dbReference type="PANTHER" id="PTHR46401">
    <property type="entry name" value="GLYCOSYLTRANSFERASE WBBK-RELATED"/>
    <property type="match status" value="1"/>
</dbReference>
<dbReference type="Proteomes" id="UP000229966">
    <property type="component" value="Unassembled WGS sequence"/>
</dbReference>
<keyword evidence="1" id="KW-0808">Transferase</keyword>
<dbReference type="InterPro" id="IPR001296">
    <property type="entry name" value="Glyco_trans_1"/>
</dbReference>
<reference evidence="5" key="1">
    <citation type="submission" date="2017-09" db="EMBL/GenBank/DDBJ databases">
        <title>Depth-based differentiation of microbial function through sediment-hosted aquifers and enrichment of novel symbionts in the deep terrestrial subsurface.</title>
        <authorList>
            <person name="Probst A.J."/>
            <person name="Ladd B."/>
            <person name="Jarett J.K."/>
            <person name="Geller-Mcgrath D.E."/>
            <person name="Sieber C.M.K."/>
            <person name="Emerson J.B."/>
            <person name="Anantharaman K."/>
            <person name="Thomas B.C."/>
            <person name="Malmstrom R."/>
            <person name="Stieglmeier M."/>
            <person name="Klingl A."/>
            <person name="Woyke T."/>
            <person name="Ryan C.M."/>
            <person name="Banfield J.F."/>
        </authorList>
    </citation>
    <scope>NUCLEOTIDE SEQUENCE [LARGE SCALE GENOMIC DNA]</scope>
</reference>
<dbReference type="Pfam" id="PF13439">
    <property type="entry name" value="Glyco_transf_4"/>
    <property type="match status" value="1"/>
</dbReference>
<dbReference type="Gene3D" id="3.40.50.2000">
    <property type="entry name" value="Glycogen Phosphorylase B"/>
    <property type="match status" value="2"/>
</dbReference>
<dbReference type="EMBL" id="PEUM01000008">
    <property type="protein sequence ID" value="PIV25697.1"/>
    <property type="molecule type" value="Genomic_DNA"/>
</dbReference>
<dbReference type="AlphaFoldDB" id="A0A2M7CJ63"/>
<protein>
    <recommendedName>
        <fullName evidence="6">Glycosyltransferase family 1 protein</fullName>
    </recommendedName>
</protein>
<dbReference type="SUPFAM" id="SSF53756">
    <property type="entry name" value="UDP-Glycosyltransferase/glycogen phosphorylase"/>
    <property type="match status" value="1"/>
</dbReference>
<gene>
    <name evidence="4" type="ORF">COS38_00265</name>
</gene>
<dbReference type="GO" id="GO:0009103">
    <property type="term" value="P:lipopolysaccharide biosynthetic process"/>
    <property type="evidence" value="ECO:0007669"/>
    <property type="project" value="TreeGrafter"/>
</dbReference>
<evidence type="ECO:0000313" key="5">
    <source>
        <dbReference type="Proteomes" id="UP000229966"/>
    </source>
</evidence>
<evidence type="ECO:0000259" key="2">
    <source>
        <dbReference type="Pfam" id="PF00534"/>
    </source>
</evidence>
<dbReference type="FunFam" id="3.40.50.2000:FF:000119">
    <property type="entry name" value="Glycosyl transferase group 1"/>
    <property type="match status" value="1"/>
</dbReference>
<evidence type="ECO:0000313" key="4">
    <source>
        <dbReference type="EMBL" id="PIV25697.1"/>
    </source>
</evidence>